<keyword evidence="1" id="KW-0963">Cytoplasm</keyword>
<dbReference type="Pfam" id="PF01933">
    <property type="entry name" value="CofD"/>
    <property type="match status" value="1"/>
</dbReference>
<dbReference type="PANTHER" id="PTHR30135">
    <property type="entry name" value="UNCHARACTERIZED PROTEIN YVCK-RELATED"/>
    <property type="match status" value="1"/>
</dbReference>
<evidence type="ECO:0000313" key="3">
    <source>
        <dbReference type="Proteomes" id="UP000033910"/>
    </source>
</evidence>
<organism evidence="2 3">
    <name type="scientific">candidate division WWE3 bacterium GW2011_GWB2_43_22</name>
    <dbReference type="NCBI Taxonomy" id="1619118"/>
    <lineage>
        <taxon>Bacteria</taxon>
        <taxon>Katanobacteria</taxon>
    </lineage>
</organism>
<dbReference type="InterPro" id="IPR038136">
    <property type="entry name" value="CofD-like_dom_sf"/>
</dbReference>
<evidence type="ECO:0000313" key="2">
    <source>
        <dbReference type="EMBL" id="KKT10984.1"/>
    </source>
</evidence>
<reference evidence="2 3" key="1">
    <citation type="journal article" date="2015" name="Nature">
        <title>rRNA introns, odd ribosomes, and small enigmatic genomes across a large radiation of phyla.</title>
        <authorList>
            <person name="Brown C.T."/>
            <person name="Hug L.A."/>
            <person name="Thomas B.C."/>
            <person name="Sharon I."/>
            <person name="Castelle C.J."/>
            <person name="Singh A."/>
            <person name="Wilkins M.J."/>
            <person name="Williams K.H."/>
            <person name="Banfield J.F."/>
        </authorList>
    </citation>
    <scope>NUCLEOTIDE SEQUENCE [LARGE SCALE GENOMIC DNA]</scope>
</reference>
<dbReference type="InterPro" id="IPR010119">
    <property type="entry name" value="Gluconeogen_factor"/>
</dbReference>
<dbReference type="Gene3D" id="3.40.50.10680">
    <property type="entry name" value="CofD-like domains"/>
    <property type="match status" value="1"/>
</dbReference>
<dbReference type="EMBL" id="LCGF01000018">
    <property type="protein sequence ID" value="KKT10984.1"/>
    <property type="molecule type" value="Genomic_DNA"/>
</dbReference>
<dbReference type="PANTHER" id="PTHR30135:SF3">
    <property type="entry name" value="GLUCONEOGENESIS FACTOR-RELATED"/>
    <property type="match status" value="1"/>
</dbReference>
<accession>A0A0G1HJE7</accession>
<evidence type="ECO:0000256" key="1">
    <source>
        <dbReference type="ARBA" id="ARBA00022490"/>
    </source>
</evidence>
<sequence length="112" mass="12725">MSHPGQTDGFPVSKHVDEINKYLGGNYVNYVLINCNRPSRELLDYYYTIDGTVWVEDDLADKYKSAKVIREDLLSHEKVAVSASDKVKRSLIRHDPQKLAAALFEIIDTPSK</sequence>
<dbReference type="InterPro" id="IPR002882">
    <property type="entry name" value="CofD"/>
</dbReference>
<dbReference type="GO" id="GO:0043743">
    <property type="term" value="F:LPPG:FO 2-phospho-L-lactate transferase activity"/>
    <property type="evidence" value="ECO:0007669"/>
    <property type="project" value="InterPro"/>
</dbReference>
<dbReference type="Proteomes" id="UP000033910">
    <property type="component" value="Unassembled WGS sequence"/>
</dbReference>
<gene>
    <name evidence="2" type="ORF">UV89_C0018G0013</name>
</gene>
<dbReference type="AlphaFoldDB" id="A0A0G1HJE7"/>
<protein>
    <submittedName>
        <fullName evidence="2">Uncharacterized protein</fullName>
    </submittedName>
</protein>
<comment type="caution">
    <text evidence="2">The sequence shown here is derived from an EMBL/GenBank/DDBJ whole genome shotgun (WGS) entry which is preliminary data.</text>
</comment>
<proteinExistence type="predicted"/>
<name>A0A0G1HJE7_UNCKA</name>
<dbReference type="SUPFAM" id="SSF142338">
    <property type="entry name" value="CofD-like"/>
    <property type="match status" value="1"/>
</dbReference>